<keyword evidence="2" id="KW-1185">Reference proteome</keyword>
<sequence length="165" mass="17803">MLITFLRHATAEVGGVSTPDADRALIDKGEKQVKRVAAFCLANGLIPGSIYCSPLLRAQQTARILNQRLPGSPAPQTVNWLAIDTSSPNIITELSKLAEQGLEDVWLVGHEPDFSTTISRLLGVAPENIVIKKASLTRLDADFSDQASAKLLWSIPCALMRQGQA</sequence>
<dbReference type="SMART" id="SM00855">
    <property type="entry name" value="PGAM"/>
    <property type="match status" value="1"/>
</dbReference>
<dbReference type="SUPFAM" id="SSF53254">
    <property type="entry name" value="Phosphoglycerate mutase-like"/>
    <property type="match status" value="1"/>
</dbReference>
<protein>
    <submittedName>
        <fullName evidence="1">Histidine phosphatase family protein</fullName>
    </submittedName>
</protein>
<proteinExistence type="predicted"/>
<dbReference type="EMBL" id="JACXST010000002">
    <property type="protein sequence ID" value="MBD9361906.1"/>
    <property type="molecule type" value="Genomic_DNA"/>
</dbReference>
<dbReference type="RefSeq" id="WP_192394663.1">
    <property type="nucleotide sequence ID" value="NZ_CAJHIU010000002.1"/>
</dbReference>
<dbReference type="CDD" id="cd07067">
    <property type="entry name" value="HP_PGM_like"/>
    <property type="match status" value="1"/>
</dbReference>
<evidence type="ECO:0000313" key="2">
    <source>
        <dbReference type="Proteomes" id="UP000641152"/>
    </source>
</evidence>
<name>A0ABR9DFP1_9GAMM</name>
<dbReference type="Proteomes" id="UP000641152">
    <property type="component" value="Unassembled WGS sequence"/>
</dbReference>
<comment type="caution">
    <text evidence="1">The sequence shown here is derived from an EMBL/GenBank/DDBJ whole genome shotgun (WGS) entry which is preliminary data.</text>
</comment>
<reference evidence="1 2" key="1">
    <citation type="submission" date="2020-09" db="EMBL/GenBank/DDBJ databases">
        <title>Methylomonas albis sp. nov. and Methylomonas fluvii sp. nov.: Two cold-adapted methanotrophs from the River Elbe and an amended description of Methylovulum psychrotolerans strain Eb1.</title>
        <authorList>
            <person name="Bussmann I.K."/>
            <person name="Klings K.-W."/>
            <person name="Warnstedt J."/>
            <person name="Hoppert M."/>
            <person name="Saborowski A."/>
            <person name="Horn F."/>
            <person name="Liebner S."/>
        </authorList>
    </citation>
    <scope>NUCLEOTIDE SEQUENCE [LARGE SCALE GENOMIC DNA]</scope>
    <source>
        <strain evidence="1 2">EbB</strain>
    </source>
</reference>
<gene>
    <name evidence="1" type="ORF">EBB_15540</name>
</gene>
<dbReference type="Gene3D" id="3.40.50.1240">
    <property type="entry name" value="Phosphoglycerate mutase-like"/>
    <property type="match status" value="1"/>
</dbReference>
<dbReference type="InterPro" id="IPR013078">
    <property type="entry name" value="His_Pase_superF_clade-1"/>
</dbReference>
<organism evidence="1 2">
    <name type="scientific">Methylomonas fluvii</name>
    <dbReference type="NCBI Taxonomy" id="1854564"/>
    <lineage>
        <taxon>Bacteria</taxon>
        <taxon>Pseudomonadati</taxon>
        <taxon>Pseudomonadota</taxon>
        <taxon>Gammaproteobacteria</taxon>
        <taxon>Methylococcales</taxon>
        <taxon>Methylococcaceae</taxon>
        <taxon>Methylomonas</taxon>
    </lineage>
</organism>
<dbReference type="Pfam" id="PF00300">
    <property type="entry name" value="His_Phos_1"/>
    <property type="match status" value="1"/>
</dbReference>
<dbReference type="InterPro" id="IPR029033">
    <property type="entry name" value="His_PPase_superfam"/>
</dbReference>
<accession>A0ABR9DFP1</accession>
<evidence type="ECO:0000313" key="1">
    <source>
        <dbReference type="EMBL" id="MBD9361906.1"/>
    </source>
</evidence>